<dbReference type="SUPFAM" id="SSF50978">
    <property type="entry name" value="WD40 repeat-like"/>
    <property type="match status" value="1"/>
</dbReference>
<dbReference type="GO" id="GO:0003684">
    <property type="term" value="F:damaged DNA binding"/>
    <property type="evidence" value="ECO:0007669"/>
    <property type="project" value="InterPro"/>
</dbReference>
<keyword evidence="6" id="KW-0833">Ubl conjugation pathway</keyword>
<keyword evidence="14" id="KW-1185">Reference proteome</keyword>
<proteinExistence type="inferred from homology"/>
<reference evidence="13 14" key="1">
    <citation type="submission" date="2022-07" db="EMBL/GenBank/DDBJ databases">
        <title>Genome-wide signatures of adaptation to extreme environments.</title>
        <authorList>
            <person name="Cho C.H."/>
            <person name="Yoon H.S."/>
        </authorList>
    </citation>
    <scope>NUCLEOTIDE SEQUENCE [LARGE SCALE GENOMIC DNA]</scope>
    <source>
        <strain evidence="13 14">108.79 E11</strain>
    </source>
</reference>
<evidence type="ECO:0000256" key="5">
    <source>
        <dbReference type="ARBA" id="ARBA00022763"/>
    </source>
</evidence>
<dbReference type="Gene3D" id="4.10.60.10">
    <property type="entry name" value="Zinc finger, CCHC-type"/>
    <property type="match status" value="1"/>
</dbReference>
<comment type="caution">
    <text evidence="13">The sequence shown here is derived from an EMBL/GenBank/DDBJ whole genome shotgun (WGS) entry which is preliminary data.</text>
</comment>
<dbReference type="GO" id="GO:0005634">
    <property type="term" value="C:nucleus"/>
    <property type="evidence" value="ECO:0007669"/>
    <property type="project" value="UniProtKB-SubCell"/>
</dbReference>
<sequence>MSSSGEESNPTASSLSIGRPVASNPQVYRNRMLVRLASSTCRLCRLSGHWSIDCPKKPCFICRKAGHTATLCPYRTIPGEPFRNKNVASTPDNSILKHITHRESNPTTFGRRKYPDVKTKQGSLQVLKAILRLHLRRVTALEFHPQQPDLVISGDKRGILAMWNFENNQYNVNSSAHMFLIHGIAFDPNDGNRIFTASADGTLLTHDLTTNLHTLLLDTNPDGWQGPNSWSMLCSVAYNSDHHTTLVGDNFGNIYMTDDRMPQSSSIRILAHKKKTKVTGIDVHPKESNLILTCGNDRFLYLWDARMFSSDLQLAQFEHPRVVNSAYFSPIYGSKILSTCQDNRLRIWDNVQQDLKVSREIIHSHDFNRYLSPFKAVWDPKDWKEDLILCGRYIGEEYYDPKTQSMIRLHPIDLYSASRGEIVAELVDFNVPTISPLNKFHPTLDKIISGTSYNLFLWEEEVRDENKTRQVTDGKSCVTSFYEDRAELEESDSDSSFGNYPGKRPFSRGSGSWEEESTAQKKSLKSSHFIAFQVPDHAQYKQRRKVSKELEDDDG</sequence>
<feature type="repeat" description="WD" evidence="10">
    <location>
        <begin position="131"/>
        <end position="173"/>
    </location>
</feature>
<feature type="region of interest" description="Disordered" evidence="11">
    <location>
        <begin position="489"/>
        <end position="521"/>
    </location>
</feature>
<evidence type="ECO:0000313" key="14">
    <source>
        <dbReference type="Proteomes" id="UP001300502"/>
    </source>
</evidence>
<dbReference type="PANTHER" id="PTHR15169:SF0">
    <property type="entry name" value="DNA DAMAGE-BINDING PROTEIN 2"/>
    <property type="match status" value="1"/>
</dbReference>
<dbReference type="SMART" id="SM00320">
    <property type="entry name" value="WD40"/>
    <property type="match status" value="4"/>
</dbReference>
<dbReference type="EMBL" id="JANCYU010000059">
    <property type="protein sequence ID" value="KAK4528071.1"/>
    <property type="molecule type" value="Genomic_DNA"/>
</dbReference>
<dbReference type="SMART" id="SM00343">
    <property type="entry name" value="ZnF_C2HC"/>
    <property type="match status" value="2"/>
</dbReference>
<name>A0AAV9IL24_9RHOD</name>
<comment type="similarity">
    <text evidence="2">Belongs to the WD repeat DDB2/WDR76 family.</text>
</comment>
<dbReference type="PANTHER" id="PTHR15169">
    <property type="entry name" value="DAMAGE-SPECIFIC DNA BINDING PROTEIN 2"/>
    <property type="match status" value="1"/>
</dbReference>
<keyword evidence="7" id="KW-0238">DNA-binding</keyword>
<evidence type="ECO:0000256" key="11">
    <source>
        <dbReference type="SAM" id="MobiDB-lite"/>
    </source>
</evidence>
<dbReference type="Proteomes" id="UP001300502">
    <property type="component" value="Unassembled WGS sequence"/>
</dbReference>
<organism evidence="13 14">
    <name type="scientific">Galdieria yellowstonensis</name>
    <dbReference type="NCBI Taxonomy" id="3028027"/>
    <lineage>
        <taxon>Eukaryota</taxon>
        <taxon>Rhodophyta</taxon>
        <taxon>Bangiophyceae</taxon>
        <taxon>Galdieriales</taxon>
        <taxon>Galdieriaceae</taxon>
        <taxon>Galdieria</taxon>
    </lineage>
</organism>
<evidence type="ECO:0000259" key="12">
    <source>
        <dbReference type="SMART" id="SM00343"/>
    </source>
</evidence>
<dbReference type="GO" id="GO:0008270">
    <property type="term" value="F:zinc ion binding"/>
    <property type="evidence" value="ECO:0007669"/>
    <property type="project" value="InterPro"/>
</dbReference>
<protein>
    <recommendedName>
        <fullName evidence="12">CCHC-type domain-containing protein</fullName>
    </recommendedName>
</protein>
<accession>A0AAV9IL24</accession>
<dbReference type="InterPro" id="IPR001878">
    <property type="entry name" value="Znf_CCHC"/>
</dbReference>
<keyword evidence="9" id="KW-0539">Nucleus</keyword>
<comment type="subcellular location">
    <subcellularLocation>
        <location evidence="1">Nucleus</location>
    </subcellularLocation>
</comment>
<feature type="compositionally biased region" description="Polar residues" evidence="11">
    <location>
        <begin position="1"/>
        <end position="16"/>
    </location>
</feature>
<evidence type="ECO:0000256" key="9">
    <source>
        <dbReference type="ARBA" id="ARBA00023242"/>
    </source>
</evidence>
<feature type="domain" description="CCHC-type" evidence="12">
    <location>
        <begin position="58"/>
        <end position="74"/>
    </location>
</feature>
<dbReference type="InterPro" id="IPR036875">
    <property type="entry name" value="Znf_CCHC_sf"/>
</dbReference>
<feature type="region of interest" description="Disordered" evidence="11">
    <location>
        <begin position="1"/>
        <end position="20"/>
    </location>
</feature>
<keyword evidence="4" id="KW-0677">Repeat</keyword>
<keyword evidence="8" id="KW-0234">DNA repair</keyword>
<feature type="region of interest" description="Disordered" evidence="11">
    <location>
        <begin position="535"/>
        <end position="555"/>
    </location>
</feature>
<evidence type="ECO:0000256" key="4">
    <source>
        <dbReference type="ARBA" id="ARBA00022737"/>
    </source>
</evidence>
<feature type="repeat" description="WD" evidence="10">
    <location>
        <begin position="316"/>
        <end position="349"/>
    </location>
</feature>
<dbReference type="InterPro" id="IPR033312">
    <property type="entry name" value="DDB2"/>
</dbReference>
<feature type="domain" description="CCHC-type" evidence="12">
    <location>
        <begin position="40"/>
        <end position="56"/>
    </location>
</feature>
<dbReference type="AlphaFoldDB" id="A0AAV9IL24"/>
<dbReference type="Pfam" id="PF00400">
    <property type="entry name" value="WD40"/>
    <property type="match status" value="1"/>
</dbReference>
<dbReference type="InterPro" id="IPR001680">
    <property type="entry name" value="WD40_rpt"/>
</dbReference>
<dbReference type="SUPFAM" id="SSF57756">
    <property type="entry name" value="Retrovirus zinc finger-like domains"/>
    <property type="match status" value="1"/>
</dbReference>
<evidence type="ECO:0000256" key="2">
    <source>
        <dbReference type="ARBA" id="ARBA00005434"/>
    </source>
</evidence>
<evidence type="ECO:0000256" key="6">
    <source>
        <dbReference type="ARBA" id="ARBA00022786"/>
    </source>
</evidence>
<evidence type="ECO:0000256" key="10">
    <source>
        <dbReference type="PROSITE-ProRule" id="PRU00221"/>
    </source>
</evidence>
<keyword evidence="5" id="KW-0227">DNA damage</keyword>
<evidence type="ECO:0000256" key="7">
    <source>
        <dbReference type="ARBA" id="ARBA00023125"/>
    </source>
</evidence>
<dbReference type="InterPro" id="IPR036322">
    <property type="entry name" value="WD40_repeat_dom_sf"/>
</dbReference>
<dbReference type="PROSITE" id="PS50082">
    <property type="entry name" value="WD_REPEATS_2"/>
    <property type="match status" value="2"/>
</dbReference>
<evidence type="ECO:0000313" key="13">
    <source>
        <dbReference type="EMBL" id="KAK4528071.1"/>
    </source>
</evidence>
<dbReference type="GO" id="GO:0009411">
    <property type="term" value="P:response to UV"/>
    <property type="evidence" value="ECO:0007669"/>
    <property type="project" value="TreeGrafter"/>
</dbReference>
<keyword evidence="3 10" id="KW-0853">WD repeat</keyword>
<dbReference type="GO" id="GO:0080008">
    <property type="term" value="C:Cul4-RING E3 ubiquitin ligase complex"/>
    <property type="evidence" value="ECO:0007669"/>
    <property type="project" value="InterPro"/>
</dbReference>
<dbReference type="InterPro" id="IPR015943">
    <property type="entry name" value="WD40/YVTN_repeat-like_dom_sf"/>
</dbReference>
<dbReference type="Gene3D" id="2.130.10.10">
    <property type="entry name" value="YVTN repeat-like/Quinoprotein amine dehydrogenase"/>
    <property type="match status" value="1"/>
</dbReference>
<dbReference type="GO" id="GO:0006281">
    <property type="term" value="P:DNA repair"/>
    <property type="evidence" value="ECO:0007669"/>
    <property type="project" value="UniProtKB-KW"/>
</dbReference>
<evidence type="ECO:0000256" key="3">
    <source>
        <dbReference type="ARBA" id="ARBA00022574"/>
    </source>
</evidence>
<gene>
    <name evidence="13" type="ORF">GAYE_SCF48G6005</name>
</gene>
<evidence type="ECO:0000256" key="8">
    <source>
        <dbReference type="ARBA" id="ARBA00023204"/>
    </source>
</evidence>
<evidence type="ECO:0000256" key="1">
    <source>
        <dbReference type="ARBA" id="ARBA00004123"/>
    </source>
</evidence>